<evidence type="ECO:0000256" key="1">
    <source>
        <dbReference type="SAM" id="SignalP"/>
    </source>
</evidence>
<evidence type="ECO:0000313" key="3">
    <source>
        <dbReference type="Proteomes" id="UP000663720"/>
    </source>
</evidence>
<dbReference type="RefSeq" id="WP_207687455.1">
    <property type="nucleotide sequence ID" value="NZ_CP061799.1"/>
</dbReference>
<sequence>MKKFTGLFMGIFLFVMMTFTGVSFADNDAKDYWAAPPGTKVMAVYYRHISANELNADGSEISSDIGLSANIGILRPIYYTKIGSFTIDPQALIIFGDQNLDTTNIGGSEVTASGFGDPIIAATMWLINKPESKTWLGFTPFITIPLGDYDNNKGLNMGTNRWAFKTELGFSKGFDKLFTELTANVEFFTDNDDLGAASLTMEQDPVFTLEGRIGYDLSDAFFISADYFYHNGGETTVDEIEQNDEKDDHALQLTLGFWLNKSFQVLLQYRNDFEVQNGLNTNTFGTRFLYAF</sequence>
<feature type="signal peptide" evidence="1">
    <location>
        <begin position="1"/>
        <end position="25"/>
    </location>
</feature>
<dbReference type="Pfam" id="PF13557">
    <property type="entry name" value="Phenol_MetA_deg"/>
    <property type="match status" value="1"/>
</dbReference>
<proteinExistence type="predicted"/>
<accession>A0A975GHG5</accession>
<reference evidence="2" key="1">
    <citation type="journal article" date="2021" name="Microb. Physiol.">
        <title>Proteogenomic Insights into the Physiology of Marine, Sulfate-Reducing, Filamentous Desulfonema limicola and Desulfonema magnum.</title>
        <authorList>
            <person name="Schnaars V."/>
            <person name="Wohlbrand L."/>
            <person name="Scheve S."/>
            <person name="Hinrichs C."/>
            <person name="Reinhardt R."/>
            <person name="Rabus R."/>
        </authorList>
    </citation>
    <scope>NUCLEOTIDE SEQUENCE</scope>
    <source>
        <strain evidence="2">5ac10</strain>
    </source>
</reference>
<name>A0A975GHG5_9BACT</name>
<feature type="chain" id="PRO_5037792074" evidence="1">
    <location>
        <begin position="26"/>
        <end position="292"/>
    </location>
</feature>
<gene>
    <name evidence="2" type="ORF">dnl_37550</name>
</gene>
<keyword evidence="1" id="KW-0732">Signal</keyword>
<dbReference type="Proteomes" id="UP000663720">
    <property type="component" value="Chromosome"/>
</dbReference>
<organism evidence="2 3">
    <name type="scientific">Desulfonema limicola</name>
    <dbReference type="NCBI Taxonomy" id="45656"/>
    <lineage>
        <taxon>Bacteria</taxon>
        <taxon>Pseudomonadati</taxon>
        <taxon>Thermodesulfobacteriota</taxon>
        <taxon>Desulfobacteria</taxon>
        <taxon>Desulfobacterales</taxon>
        <taxon>Desulfococcaceae</taxon>
        <taxon>Desulfonema</taxon>
    </lineage>
</organism>
<dbReference type="InterPro" id="IPR025737">
    <property type="entry name" value="FApF"/>
</dbReference>
<evidence type="ECO:0000313" key="2">
    <source>
        <dbReference type="EMBL" id="QTA81420.1"/>
    </source>
</evidence>
<keyword evidence="3" id="KW-1185">Reference proteome</keyword>
<dbReference type="AlphaFoldDB" id="A0A975GHG5"/>
<dbReference type="KEGG" id="dli:dnl_37550"/>
<protein>
    <submittedName>
        <fullName evidence="2">MetA-pathway of phenol degradation domain-containing protein</fullName>
    </submittedName>
</protein>
<dbReference type="EMBL" id="CP061799">
    <property type="protein sequence ID" value="QTA81420.1"/>
    <property type="molecule type" value="Genomic_DNA"/>
</dbReference>